<sequence>MNQGGGRGLRCHAAVCFCHFDGYIGGYRWVCPHLDTRLHNPYALLHHLLPATTPSFPTTYYTTRTPKYYTTIYSAPTYYTQAIKYYAAQRVRDQCVESANVLALETPAALLLQQGYKAILISGGLNSVYAADAPLYDPTIFTCDLPVPGICYACNLLNKELGGTVAGEKRCLRRWAIRDPSRNGVPIV</sequence>
<dbReference type="EMBL" id="JAOYFB010000038">
    <property type="protein sequence ID" value="KAK4028298.1"/>
    <property type="molecule type" value="Genomic_DNA"/>
</dbReference>
<accession>A0ABR0AT47</accession>
<dbReference type="InterPro" id="IPR017926">
    <property type="entry name" value="GATASE"/>
</dbReference>
<gene>
    <name evidence="7" type="ORF">OUZ56_017578</name>
</gene>
<dbReference type="PANTHER" id="PTHR11922:SF2">
    <property type="entry name" value="GMP SYNTHASE [GLUTAMINE-HYDROLYZING]"/>
    <property type="match status" value="1"/>
</dbReference>
<evidence type="ECO:0000256" key="3">
    <source>
        <dbReference type="ARBA" id="ARBA00022749"/>
    </source>
</evidence>
<evidence type="ECO:0000313" key="8">
    <source>
        <dbReference type="Proteomes" id="UP001234178"/>
    </source>
</evidence>
<feature type="domain" description="Glutamine amidotransferase" evidence="6">
    <location>
        <begin position="83"/>
        <end position="171"/>
    </location>
</feature>
<evidence type="ECO:0000256" key="1">
    <source>
        <dbReference type="ARBA" id="ARBA00022598"/>
    </source>
</evidence>
<keyword evidence="3" id="KW-0332">GMP biosynthesis</keyword>
<dbReference type="SUPFAM" id="SSF52317">
    <property type="entry name" value="Class I glutamine amidotransferase-like"/>
    <property type="match status" value="1"/>
</dbReference>
<protein>
    <recommendedName>
        <fullName evidence="6">Glutamine amidotransferase domain-containing protein</fullName>
    </recommendedName>
</protein>
<keyword evidence="1" id="KW-0436">Ligase</keyword>
<evidence type="ECO:0000313" key="7">
    <source>
        <dbReference type="EMBL" id="KAK4028298.1"/>
    </source>
</evidence>
<evidence type="ECO:0000256" key="4">
    <source>
        <dbReference type="ARBA" id="ARBA00022755"/>
    </source>
</evidence>
<keyword evidence="4" id="KW-0658">Purine biosynthesis</keyword>
<evidence type="ECO:0000256" key="2">
    <source>
        <dbReference type="ARBA" id="ARBA00022741"/>
    </source>
</evidence>
<name>A0ABR0AT47_9CRUS</name>
<dbReference type="PANTHER" id="PTHR11922">
    <property type="entry name" value="GMP SYNTHASE-RELATED"/>
    <property type="match status" value="1"/>
</dbReference>
<keyword evidence="5" id="KW-0067">ATP-binding</keyword>
<comment type="caution">
    <text evidence="7">The sequence shown here is derived from an EMBL/GenBank/DDBJ whole genome shotgun (WGS) entry which is preliminary data.</text>
</comment>
<keyword evidence="8" id="KW-1185">Reference proteome</keyword>
<dbReference type="InterPro" id="IPR029062">
    <property type="entry name" value="Class_I_gatase-like"/>
</dbReference>
<organism evidence="7 8">
    <name type="scientific">Daphnia magna</name>
    <dbReference type="NCBI Taxonomy" id="35525"/>
    <lineage>
        <taxon>Eukaryota</taxon>
        <taxon>Metazoa</taxon>
        <taxon>Ecdysozoa</taxon>
        <taxon>Arthropoda</taxon>
        <taxon>Crustacea</taxon>
        <taxon>Branchiopoda</taxon>
        <taxon>Diplostraca</taxon>
        <taxon>Cladocera</taxon>
        <taxon>Anomopoda</taxon>
        <taxon>Daphniidae</taxon>
        <taxon>Daphnia</taxon>
    </lineage>
</organism>
<dbReference type="Proteomes" id="UP001234178">
    <property type="component" value="Unassembled WGS sequence"/>
</dbReference>
<dbReference type="Pfam" id="PF00117">
    <property type="entry name" value="GATase"/>
    <property type="match status" value="1"/>
</dbReference>
<evidence type="ECO:0000259" key="6">
    <source>
        <dbReference type="Pfam" id="PF00117"/>
    </source>
</evidence>
<proteinExistence type="predicted"/>
<evidence type="ECO:0000256" key="5">
    <source>
        <dbReference type="ARBA" id="ARBA00022840"/>
    </source>
</evidence>
<dbReference type="Gene3D" id="3.40.50.880">
    <property type="match status" value="1"/>
</dbReference>
<reference evidence="7 8" key="1">
    <citation type="journal article" date="2023" name="Nucleic Acids Res.">
        <title>The hologenome of Daphnia magna reveals possible DNA methylation and microbiome-mediated evolution of the host genome.</title>
        <authorList>
            <person name="Chaturvedi A."/>
            <person name="Li X."/>
            <person name="Dhandapani V."/>
            <person name="Marshall H."/>
            <person name="Kissane S."/>
            <person name="Cuenca-Cambronero M."/>
            <person name="Asole G."/>
            <person name="Calvet F."/>
            <person name="Ruiz-Romero M."/>
            <person name="Marangio P."/>
            <person name="Guigo R."/>
            <person name="Rago D."/>
            <person name="Mirbahai L."/>
            <person name="Eastwood N."/>
            <person name="Colbourne J.K."/>
            <person name="Zhou J."/>
            <person name="Mallon E."/>
            <person name="Orsini L."/>
        </authorList>
    </citation>
    <scope>NUCLEOTIDE SEQUENCE [LARGE SCALE GENOMIC DNA]</scope>
    <source>
        <strain evidence="7">LRV0_1</strain>
    </source>
</reference>
<keyword evidence="2" id="KW-0547">Nucleotide-binding</keyword>